<reference evidence="3 4" key="1">
    <citation type="journal article" date="2018" name="MBio">
        <title>Comparative Genomics Reveals the Core Gene Toolbox for the Fungus-Insect Symbiosis.</title>
        <authorList>
            <person name="Wang Y."/>
            <person name="Stata M."/>
            <person name="Wang W."/>
            <person name="Stajich J.E."/>
            <person name="White M.M."/>
            <person name="Moncalvo J.M."/>
        </authorList>
    </citation>
    <scope>NUCLEOTIDE SEQUENCE [LARGE SCALE GENOMIC DNA]</scope>
    <source>
        <strain evidence="3 4">AUS-126-30</strain>
    </source>
</reference>
<dbReference type="EMBL" id="MBFU01000336">
    <property type="protein sequence ID" value="PWA00384.1"/>
    <property type="molecule type" value="Genomic_DNA"/>
</dbReference>
<dbReference type="PANTHER" id="PTHR12832:SF11">
    <property type="entry name" value="LD23868P"/>
    <property type="match status" value="1"/>
</dbReference>
<sequence length="693" mass="81248">MNHHSTSEKANNGMLGDQQFMENSSTKESLVSPNPDNNEIFSSVNSDSTMRKSDIHTSSQNSMMVDIQEDMMASNSSNMSESQLVPEQNSVTSVIISKEQFNSTHNISSRKFSYKRRRSDSCCIIVGSRNSQFMELDTNPVRHITAPYSKTNQTTNKRSRKCLPKEFSKLEQDMETKKQCFNINTDMDLFPHTCQSISNNCNSHTPSSSPYKKEIHSSDIINFAIKQDRILAVPDIPPINRFTLGELGIKRILTNPKLRHEIMFETKLEFRPKQLHEIEWCRTKQAEKYWETVEKELKSYMFFKSYFGTLYNPSHFRIARLIVEIKLILLDILEDSNIKEDMYQIQERIDCKLLYSQLKRSMFDPIPYVEFFSQIMMELCKPELKPRIENIIELVNNHKYIEAFKECLLCLEQIKMDIANQGIETYRRYLKATSISYTKTQFKSMIKKKTLKLDIFDEWWQGSYNVYKKNHSSLFNIFLSSFQDLVFDTSMKIPEIMYMDEIRLVNYKCEAYRLVFMSCLFLAFNQFNSRMKETTKEKSSINEDLIKSKSIFINTLSKIAPEFYPTPIINKQLRVPKLKVFFENFRESLEKEGIHVYNEDKLGQLEAFLTNSVLQESKIKQILEKKIKDIFVTLLAGTNNDPMQDLKKVGIDLFAPHIHTILSKMSPVLSYHWSIYGEFYTSRILEYSNTKKE</sequence>
<comment type="similarity">
    <text evidence="1">Belongs to the TCP11 family.</text>
</comment>
<comment type="caution">
    <text evidence="3">The sequence shown here is derived from an EMBL/GenBank/DDBJ whole genome shotgun (WGS) entry which is preliminary data.</text>
</comment>
<proteinExistence type="inferred from homology"/>
<organism evidence="3 4">
    <name type="scientific">Smittium angustum</name>
    <dbReference type="NCBI Taxonomy" id="133377"/>
    <lineage>
        <taxon>Eukaryota</taxon>
        <taxon>Fungi</taxon>
        <taxon>Fungi incertae sedis</taxon>
        <taxon>Zoopagomycota</taxon>
        <taxon>Kickxellomycotina</taxon>
        <taxon>Harpellomycetes</taxon>
        <taxon>Harpellales</taxon>
        <taxon>Legeriomycetaceae</taxon>
        <taxon>Smittium</taxon>
    </lineage>
</organism>
<dbReference type="InterPro" id="IPR008862">
    <property type="entry name" value="Tcp11"/>
</dbReference>
<feature type="compositionally biased region" description="Polar residues" evidence="2">
    <location>
        <begin position="20"/>
        <end position="48"/>
    </location>
</feature>
<protein>
    <submittedName>
        <fullName evidence="3">Uncharacterized protein</fullName>
    </submittedName>
</protein>
<name>A0A2U1J5R0_SMIAN</name>
<evidence type="ECO:0000313" key="3">
    <source>
        <dbReference type="EMBL" id="PWA00384.1"/>
    </source>
</evidence>
<dbReference type="Pfam" id="PF05794">
    <property type="entry name" value="Tcp11"/>
    <property type="match status" value="1"/>
</dbReference>
<gene>
    <name evidence="3" type="ORF">BB558_003561</name>
</gene>
<accession>A0A2U1J5R0</accession>
<evidence type="ECO:0000313" key="4">
    <source>
        <dbReference type="Proteomes" id="UP000245591"/>
    </source>
</evidence>
<dbReference type="GO" id="GO:0010737">
    <property type="term" value="P:protein kinase A signaling"/>
    <property type="evidence" value="ECO:0007669"/>
    <property type="project" value="TreeGrafter"/>
</dbReference>
<dbReference type="PANTHER" id="PTHR12832">
    <property type="entry name" value="TESTIS-SPECIFIC PROTEIN PBS13 T-COMPLEX 11"/>
    <property type="match status" value="1"/>
</dbReference>
<dbReference type="AlphaFoldDB" id="A0A2U1J5R0"/>
<keyword evidence="4" id="KW-1185">Reference proteome</keyword>
<dbReference type="Proteomes" id="UP000245591">
    <property type="component" value="Unassembled WGS sequence"/>
</dbReference>
<evidence type="ECO:0000256" key="1">
    <source>
        <dbReference type="ARBA" id="ARBA00010954"/>
    </source>
</evidence>
<evidence type="ECO:0000256" key="2">
    <source>
        <dbReference type="SAM" id="MobiDB-lite"/>
    </source>
</evidence>
<feature type="region of interest" description="Disordered" evidence="2">
    <location>
        <begin position="1"/>
        <end position="61"/>
    </location>
</feature>